<dbReference type="RefSeq" id="WP_260748433.1">
    <property type="nucleotide sequence ID" value="NZ_CP092109.1"/>
</dbReference>
<evidence type="ECO:0000313" key="3">
    <source>
        <dbReference type="Proteomes" id="UP001060414"/>
    </source>
</evidence>
<evidence type="ECO:0008006" key="4">
    <source>
        <dbReference type="Google" id="ProtNLM"/>
    </source>
</evidence>
<dbReference type="Proteomes" id="UP001060414">
    <property type="component" value="Chromosome"/>
</dbReference>
<accession>A0ABY5ZQ54</accession>
<reference evidence="2" key="1">
    <citation type="journal article" date="2022" name="Environ. Microbiol.">
        <title>Geoalkalibacter halelectricus SAP #1 sp. nov. possessing extracellular electron transfer and mineral#reducing capabilities from a haloalkaline environment.</title>
        <authorList>
            <person name="Yadav S."/>
            <person name="Singh R."/>
            <person name="Sundharam S.S."/>
            <person name="Chaudhary S."/>
            <person name="Krishnamurthi S."/>
            <person name="Patil S.A."/>
        </authorList>
    </citation>
    <scope>NUCLEOTIDE SEQUENCE</scope>
    <source>
        <strain evidence="2">SAP-1</strain>
    </source>
</reference>
<evidence type="ECO:0000313" key="2">
    <source>
        <dbReference type="EMBL" id="UWZ80077.1"/>
    </source>
</evidence>
<evidence type="ECO:0000256" key="1">
    <source>
        <dbReference type="SAM" id="Phobius"/>
    </source>
</evidence>
<name>A0ABY5ZQ54_9BACT</name>
<feature type="transmembrane region" description="Helical" evidence="1">
    <location>
        <begin position="12"/>
        <end position="30"/>
    </location>
</feature>
<feature type="transmembrane region" description="Helical" evidence="1">
    <location>
        <begin position="69"/>
        <end position="94"/>
    </location>
</feature>
<keyword evidence="1" id="KW-1133">Transmembrane helix</keyword>
<proteinExistence type="predicted"/>
<organism evidence="2 3">
    <name type="scientific">Geoalkalibacter halelectricus</name>
    <dbReference type="NCBI Taxonomy" id="2847045"/>
    <lineage>
        <taxon>Bacteria</taxon>
        <taxon>Pseudomonadati</taxon>
        <taxon>Thermodesulfobacteriota</taxon>
        <taxon>Desulfuromonadia</taxon>
        <taxon>Desulfuromonadales</taxon>
        <taxon>Geoalkalibacteraceae</taxon>
        <taxon>Geoalkalibacter</taxon>
    </lineage>
</organism>
<dbReference type="EMBL" id="CP092109">
    <property type="protein sequence ID" value="UWZ80077.1"/>
    <property type="molecule type" value="Genomic_DNA"/>
</dbReference>
<keyword evidence="3" id="KW-1185">Reference proteome</keyword>
<sequence>MNYLIMTVDAVTQIALHLFALTIVWIIVVGQRAKAKDPQEPQAHGFWGRVDYLLLWPHREYALRKRNHLVVWLNLVCAGLTLLGFVLLPLLAWLSR</sequence>
<keyword evidence="1" id="KW-0812">Transmembrane</keyword>
<gene>
    <name evidence="2" type="ORF">L9S41_01470</name>
</gene>
<protein>
    <recommendedName>
        <fullName evidence="4">MAPEG family protein</fullName>
    </recommendedName>
</protein>
<keyword evidence="1" id="KW-0472">Membrane</keyword>